<comment type="caution">
    <text evidence="1">The sequence shown here is derived from an EMBL/GenBank/DDBJ whole genome shotgun (WGS) entry which is preliminary data.</text>
</comment>
<name>A0A136Q6Q2_9FIRM</name>
<protein>
    <submittedName>
        <fullName evidence="1">Uncharacterized protein</fullName>
    </submittedName>
</protein>
<reference evidence="1 2" key="1">
    <citation type="submission" date="2016-02" db="EMBL/GenBank/DDBJ databases">
        <authorList>
            <person name="Wen L."/>
            <person name="He K."/>
            <person name="Yang H."/>
        </authorList>
    </citation>
    <scope>NUCLEOTIDE SEQUENCE [LARGE SCALE GENOMIC DNA]</scope>
    <source>
        <strain evidence="1 2">DSM 22607</strain>
    </source>
</reference>
<accession>A0A136Q6Q2</accession>
<organism evidence="1 2">
    <name type="scientific">Christensenella minuta</name>
    <dbReference type="NCBI Taxonomy" id="626937"/>
    <lineage>
        <taxon>Bacteria</taxon>
        <taxon>Bacillati</taxon>
        <taxon>Bacillota</taxon>
        <taxon>Clostridia</taxon>
        <taxon>Christensenellales</taxon>
        <taxon>Christensenellaceae</taxon>
        <taxon>Christensenella</taxon>
    </lineage>
</organism>
<dbReference type="AlphaFoldDB" id="A0A136Q6Q2"/>
<proteinExistence type="predicted"/>
<gene>
    <name evidence="1" type="ORF">HMPREF3293_00763</name>
</gene>
<evidence type="ECO:0000313" key="2">
    <source>
        <dbReference type="Proteomes" id="UP000070366"/>
    </source>
</evidence>
<dbReference type="EMBL" id="LSZW01000046">
    <property type="protein sequence ID" value="KXK66358.1"/>
    <property type="molecule type" value="Genomic_DNA"/>
</dbReference>
<dbReference type="Proteomes" id="UP000070366">
    <property type="component" value="Unassembled WGS sequence"/>
</dbReference>
<keyword evidence="2" id="KW-1185">Reference proteome</keyword>
<sequence length="51" mass="5846">MRAVPCLCSFPVTVYGLYKLTNQGRNKRQKKNFNSQAARFPGRFPAARTVR</sequence>
<evidence type="ECO:0000313" key="1">
    <source>
        <dbReference type="EMBL" id="KXK66358.1"/>
    </source>
</evidence>